<dbReference type="PRINTS" id="PR00032">
    <property type="entry name" value="HTHARAC"/>
</dbReference>
<keyword evidence="1" id="KW-0805">Transcription regulation</keyword>
<feature type="transmembrane region" description="Helical" evidence="4">
    <location>
        <begin position="147"/>
        <end position="173"/>
    </location>
</feature>
<evidence type="ECO:0000313" key="7">
    <source>
        <dbReference type="Proteomes" id="UP000183685"/>
    </source>
</evidence>
<feature type="transmembrane region" description="Helical" evidence="4">
    <location>
        <begin position="114"/>
        <end position="135"/>
    </location>
</feature>
<dbReference type="PROSITE" id="PS00041">
    <property type="entry name" value="HTH_ARAC_FAMILY_1"/>
    <property type="match status" value="1"/>
</dbReference>
<evidence type="ECO:0000256" key="2">
    <source>
        <dbReference type="ARBA" id="ARBA00023125"/>
    </source>
</evidence>
<dbReference type="STRING" id="637679.GCA_001550055_01084"/>
<keyword evidence="4" id="KW-0812">Transmembrane</keyword>
<organism evidence="6 7">
    <name type="scientific">Kordiimonas lacus</name>
    <dbReference type="NCBI Taxonomy" id="637679"/>
    <lineage>
        <taxon>Bacteria</taxon>
        <taxon>Pseudomonadati</taxon>
        <taxon>Pseudomonadota</taxon>
        <taxon>Alphaproteobacteria</taxon>
        <taxon>Kordiimonadales</taxon>
        <taxon>Kordiimonadaceae</taxon>
        <taxon>Kordiimonas</taxon>
    </lineage>
</organism>
<feature type="transmembrane region" description="Helical" evidence="4">
    <location>
        <begin position="6"/>
        <end position="25"/>
    </location>
</feature>
<dbReference type="PROSITE" id="PS01124">
    <property type="entry name" value="HTH_ARAC_FAMILY_2"/>
    <property type="match status" value="1"/>
</dbReference>
<feature type="domain" description="HTH araC/xylS-type" evidence="5">
    <location>
        <begin position="226"/>
        <end position="332"/>
    </location>
</feature>
<dbReference type="InterPro" id="IPR020449">
    <property type="entry name" value="Tscrpt_reg_AraC-type_HTH"/>
</dbReference>
<dbReference type="EMBL" id="FNAK01000003">
    <property type="protein sequence ID" value="SDD82781.1"/>
    <property type="molecule type" value="Genomic_DNA"/>
</dbReference>
<keyword evidence="4" id="KW-0472">Membrane</keyword>
<dbReference type="RefSeq" id="WP_139167489.1">
    <property type="nucleotide sequence ID" value="NZ_FNAK01000003.1"/>
</dbReference>
<proteinExistence type="predicted"/>
<dbReference type="GO" id="GO:0003700">
    <property type="term" value="F:DNA-binding transcription factor activity"/>
    <property type="evidence" value="ECO:0007669"/>
    <property type="project" value="InterPro"/>
</dbReference>
<evidence type="ECO:0000256" key="3">
    <source>
        <dbReference type="ARBA" id="ARBA00023163"/>
    </source>
</evidence>
<dbReference type="SUPFAM" id="SSF46689">
    <property type="entry name" value="Homeodomain-like"/>
    <property type="match status" value="1"/>
</dbReference>
<gene>
    <name evidence="6" type="ORF">SAMN04488071_1403</name>
</gene>
<dbReference type="InterPro" id="IPR009057">
    <property type="entry name" value="Homeodomain-like_sf"/>
</dbReference>
<reference evidence="6 7" key="1">
    <citation type="submission" date="2016-10" db="EMBL/GenBank/DDBJ databases">
        <authorList>
            <person name="de Groot N.N."/>
        </authorList>
    </citation>
    <scope>NUCLEOTIDE SEQUENCE [LARGE SCALE GENOMIC DNA]</scope>
    <source>
        <strain evidence="6 7">CGMCC 1.9109</strain>
    </source>
</reference>
<keyword evidence="3" id="KW-0804">Transcription</keyword>
<protein>
    <submittedName>
        <fullName evidence="6">AraC-type DNA-binding protein</fullName>
    </submittedName>
</protein>
<dbReference type="InterPro" id="IPR018062">
    <property type="entry name" value="HTH_AraC-typ_CS"/>
</dbReference>
<evidence type="ECO:0000259" key="5">
    <source>
        <dbReference type="PROSITE" id="PS01124"/>
    </source>
</evidence>
<dbReference type="Proteomes" id="UP000183685">
    <property type="component" value="Unassembled WGS sequence"/>
</dbReference>
<dbReference type="GO" id="GO:0043565">
    <property type="term" value="F:sequence-specific DNA binding"/>
    <property type="evidence" value="ECO:0007669"/>
    <property type="project" value="InterPro"/>
</dbReference>
<dbReference type="Pfam" id="PF12833">
    <property type="entry name" value="HTH_18"/>
    <property type="match status" value="1"/>
</dbReference>
<dbReference type="OrthoDB" id="9816011at2"/>
<keyword evidence="2 6" id="KW-0238">DNA-binding</keyword>
<dbReference type="InterPro" id="IPR018060">
    <property type="entry name" value="HTH_AraC"/>
</dbReference>
<name>A0A1G6XXS1_9PROT</name>
<dbReference type="PANTHER" id="PTHR43280:SF29">
    <property type="entry name" value="ARAC-FAMILY TRANSCRIPTIONAL REGULATOR"/>
    <property type="match status" value="1"/>
</dbReference>
<dbReference type="SMART" id="SM00342">
    <property type="entry name" value="HTH_ARAC"/>
    <property type="match status" value="1"/>
</dbReference>
<accession>A0A1G6XXS1</accession>
<dbReference type="Gene3D" id="1.10.10.60">
    <property type="entry name" value="Homeodomain-like"/>
    <property type="match status" value="1"/>
</dbReference>
<feature type="transmembrane region" description="Helical" evidence="4">
    <location>
        <begin position="58"/>
        <end position="78"/>
    </location>
</feature>
<evidence type="ECO:0000256" key="4">
    <source>
        <dbReference type="SAM" id="Phobius"/>
    </source>
</evidence>
<feature type="transmembrane region" description="Helical" evidence="4">
    <location>
        <begin position="32"/>
        <end position="52"/>
    </location>
</feature>
<feature type="transmembrane region" description="Helical" evidence="4">
    <location>
        <begin position="179"/>
        <end position="203"/>
    </location>
</feature>
<evidence type="ECO:0000313" key="6">
    <source>
        <dbReference type="EMBL" id="SDD82781.1"/>
    </source>
</evidence>
<evidence type="ECO:0000256" key="1">
    <source>
        <dbReference type="ARBA" id="ARBA00023015"/>
    </source>
</evidence>
<dbReference type="PANTHER" id="PTHR43280">
    <property type="entry name" value="ARAC-FAMILY TRANSCRIPTIONAL REGULATOR"/>
    <property type="match status" value="1"/>
</dbReference>
<keyword evidence="4" id="KW-1133">Transmembrane helix</keyword>
<dbReference type="AlphaFoldDB" id="A0A1G6XXS1"/>
<keyword evidence="7" id="KW-1185">Reference proteome</keyword>
<sequence length="336" mass="36625">MTFGLLPPAIALMITVSALLLFAYARRGKAGAAVQLIFAVYAANYGVFTWAYGNPSAAADYATLIVGALEGPAIWWLAQTKNSENTGLPAWQHILVPASLLLMAAILPPTYISLSFGALSVTRLAYVLAAGFIIWPHLKTSPKARWVVWVGLLAAATAGLSVLKLSALGVFLMDNSWYAPTWLIVLKSIGISAAVLTLLWWAMVKPEILLGRRPKGETKAATTDEQDLYKRFTEMMRKDRLFLHETLKISDAAEVLSVLPRELSEAINRSSGNSFKAEVRRLRISFACTLLLGEPKTSVLEIAHRSGFATKSVFNTAFKEVTGLSPSAYRKKGHQS</sequence>
<feature type="transmembrane region" description="Helical" evidence="4">
    <location>
        <begin position="90"/>
        <end position="108"/>
    </location>
</feature>